<evidence type="ECO:0000313" key="2">
    <source>
        <dbReference type="EMBL" id="KAF4302505.1"/>
    </source>
</evidence>
<dbReference type="GO" id="GO:0016740">
    <property type="term" value="F:transferase activity"/>
    <property type="evidence" value="ECO:0007669"/>
    <property type="project" value="UniProtKB-KW"/>
</dbReference>
<evidence type="ECO:0000256" key="1">
    <source>
        <dbReference type="SAM" id="MobiDB-lite"/>
    </source>
</evidence>
<dbReference type="InterPro" id="IPR051678">
    <property type="entry name" value="AGP_Transferase"/>
</dbReference>
<dbReference type="SUPFAM" id="SSF56112">
    <property type="entry name" value="Protein kinase-like (PK-like)"/>
    <property type="match status" value="1"/>
</dbReference>
<evidence type="ECO:0000313" key="3">
    <source>
        <dbReference type="Proteomes" id="UP000572817"/>
    </source>
</evidence>
<keyword evidence="3" id="KW-1185">Reference proteome</keyword>
<feature type="region of interest" description="Disordered" evidence="1">
    <location>
        <begin position="1"/>
        <end position="20"/>
    </location>
</feature>
<dbReference type="EMBL" id="WWBZ02000073">
    <property type="protein sequence ID" value="KAF4302505.1"/>
    <property type="molecule type" value="Genomic_DNA"/>
</dbReference>
<feature type="region of interest" description="Disordered" evidence="1">
    <location>
        <begin position="58"/>
        <end position="84"/>
    </location>
</feature>
<proteinExistence type="predicted"/>
<sequence length="514" mass="56188">MFNRRKALARPGKDTSHDPRLSAHIRYSYHVVSDAATSACSGAAKKLDKASKKIRNFIPSAKRHSQAQTDAAKGESRGVEPDGSIWDTAQWGPILDISDTALAGLVQLFTFSTLKKSAVNIKVLERTAGHNNAVYTVQYRAPALTVVCVRVPACGWGDHWNMHDAESLRNTALMMRYIKTNTTLPVPDVLQYDTTFNNPIKAPYIMTSCIPGRPLLSVWHNPSAHTGLTIEDTRQNILRSLASSISALRLFTFPAMGPLLFAPTNPLSPHVDAAIVAPFGVPRGAAFSPADHLSTTETSSQTFHRRCLAESRAYALAIENTPEVAGVHALFSFLLDAIPWPAQRPEAFVLAPPGFKANNVLVDERGHLTGILDWDGAETLPALLGWAAFPDFLAADVVDGVAWYEEGDGADEVLDGRAWDKYREAYAQRLEEACLAAGGPMAAACAAYTRKSHWYRAVLASLGDLDRMRVVLDAVLAEALPRVRRMDLVLLAGQGALVGERERVVRQRFRELFA</sequence>
<accession>A0A8H4IK04</accession>
<gene>
    <name evidence="2" type="ORF">GTA08_BOTSDO09936</name>
</gene>
<dbReference type="PANTHER" id="PTHR21310">
    <property type="entry name" value="AMINOGLYCOSIDE PHOSPHOTRANSFERASE-RELATED-RELATED"/>
    <property type="match status" value="1"/>
</dbReference>
<dbReference type="OrthoDB" id="10003767at2759"/>
<comment type="caution">
    <text evidence="2">The sequence shown here is derived from an EMBL/GenBank/DDBJ whole genome shotgun (WGS) entry which is preliminary data.</text>
</comment>
<reference evidence="2" key="1">
    <citation type="submission" date="2020-04" db="EMBL/GenBank/DDBJ databases">
        <title>Genome Assembly and Annotation of Botryosphaeria dothidea sdau 11-99, a Latent Pathogen of Apple Fruit Ring Rot in China.</title>
        <authorList>
            <person name="Yu C."/>
            <person name="Diao Y."/>
            <person name="Lu Q."/>
            <person name="Zhao J."/>
            <person name="Cui S."/>
            <person name="Peng C."/>
            <person name="He B."/>
            <person name="Liu H."/>
        </authorList>
    </citation>
    <scope>NUCLEOTIDE SEQUENCE [LARGE SCALE GENOMIC DNA]</scope>
    <source>
        <strain evidence="2">Sdau11-99</strain>
    </source>
</reference>
<organism evidence="2 3">
    <name type="scientific">Botryosphaeria dothidea</name>
    <dbReference type="NCBI Taxonomy" id="55169"/>
    <lineage>
        <taxon>Eukaryota</taxon>
        <taxon>Fungi</taxon>
        <taxon>Dikarya</taxon>
        <taxon>Ascomycota</taxon>
        <taxon>Pezizomycotina</taxon>
        <taxon>Dothideomycetes</taxon>
        <taxon>Dothideomycetes incertae sedis</taxon>
        <taxon>Botryosphaeriales</taxon>
        <taxon>Botryosphaeriaceae</taxon>
        <taxon>Botryosphaeria</taxon>
    </lineage>
</organism>
<dbReference type="InterPro" id="IPR011009">
    <property type="entry name" value="Kinase-like_dom_sf"/>
</dbReference>
<feature type="compositionally biased region" description="Basic and acidic residues" evidence="1">
    <location>
        <begin position="11"/>
        <end position="20"/>
    </location>
</feature>
<dbReference type="PANTHER" id="PTHR21310:SF51">
    <property type="entry name" value="AMINOGLYCOSIDE PHOSPHOTRANSFERASE DOMAIN-CONTAINING PROTEIN"/>
    <property type="match status" value="1"/>
</dbReference>
<dbReference type="Proteomes" id="UP000572817">
    <property type="component" value="Unassembled WGS sequence"/>
</dbReference>
<name>A0A8H4IK04_9PEZI</name>
<protein>
    <submittedName>
        <fullName evidence="2">Aminoglycoside phosphotransferase</fullName>
    </submittedName>
</protein>
<dbReference type="AlphaFoldDB" id="A0A8H4IK04"/>